<dbReference type="EMBL" id="JARKIB010000021">
    <property type="protein sequence ID" value="KAJ7767749.1"/>
    <property type="molecule type" value="Genomic_DNA"/>
</dbReference>
<evidence type="ECO:0000313" key="2">
    <source>
        <dbReference type="EMBL" id="KAJ7767749.1"/>
    </source>
</evidence>
<sequence length="368" mass="40425">MYTGEMQREQSPRDVNVTVDSWRKRPKPTSSFRDLDALQPTWCLLSGRIEDYSEIQNPTTRPDAFSIHIVGPDRITDTYQHAMQARRSPYSSRAEYQLFGPESLRSYTTQLTLRPRPRICMHALVSGGVKSFCGGDADGEGGRWNGEQAGGAEGRGRSKEMRRGGTTRHVDEASTGPPALRARRSFLLCAHCDDGAEEEVDGQLTRAACTTSLLLLLLRAARYDGREIEIEMGGRGQAGRSRRRGARGDDGAPVDARYTPQRTTLIPSVPTATMGRTRRVRVWVRVRVRMGDGSVDEGGRTHCESADEDTRKAEGVPLDALRPPPTSPRALRARPPSSSSSVRQDTIGREMEMEMGGRGQAVAGVDGA</sequence>
<gene>
    <name evidence="2" type="ORF">B0H16DRAFT_1787258</name>
</gene>
<organism evidence="2 3">
    <name type="scientific">Mycena metata</name>
    <dbReference type="NCBI Taxonomy" id="1033252"/>
    <lineage>
        <taxon>Eukaryota</taxon>
        <taxon>Fungi</taxon>
        <taxon>Dikarya</taxon>
        <taxon>Basidiomycota</taxon>
        <taxon>Agaricomycotina</taxon>
        <taxon>Agaricomycetes</taxon>
        <taxon>Agaricomycetidae</taxon>
        <taxon>Agaricales</taxon>
        <taxon>Marasmiineae</taxon>
        <taxon>Mycenaceae</taxon>
        <taxon>Mycena</taxon>
    </lineage>
</organism>
<comment type="caution">
    <text evidence="2">The sequence shown here is derived from an EMBL/GenBank/DDBJ whole genome shotgun (WGS) entry which is preliminary data.</text>
</comment>
<accession>A0AAD7NMM9</accession>
<proteinExistence type="predicted"/>
<protein>
    <submittedName>
        <fullName evidence="2">Uncharacterized protein</fullName>
    </submittedName>
</protein>
<evidence type="ECO:0000256" key="1">
    <source>
        <dbReference type="SAM" id="MobiDB-lite"/>
    </source>
</evidence>
<evidence type="ECO:0000313" key="3">
    <source>
        <dbReference type="Proteomes" id="UP001215598"/>
    </source>
</evidence>
<reference evidence="2" key="1">
    <citation type="submission" date="2023-03" db="EMBL/GenBank/DDBJ databases">
        <title>Massive genome expansion in bonnet fungi (Mycena s.s.) driven by repeated elements and novel gene families across ecological guilds.</title>
        <authorList>
            <consortium name="Lawrence Berkeley National Laboratory"/>
            <person name="Harder C.B."/>
            <person name="Miyauchi S."/>
            <person name="Viragh M."/>
            <person name="Kuo A."/>
            <person name="Thoen E."/>
            <person name="Andreopoulos B."/>
            <person name="Lu D."/>
            <person name="Skrede I."/>
            <person name="Drula E."/>
            <person name="Henrissat B."/>
            <person name="Morin E."/>
            <person name="Kohler A."/>
            <person name="Barry K."/>
            <person name="LaButti K."/>
            <person name="Morin E."/>
            <person name="Salamov A."/>
            <person name="Lipzen A."/>
            <person name="Mereny Z."/>
            <person name="Hegedus B."/>
            <person name="Baldrian P."/>
            <person name="Stursova M."/>
            <person name="Weitz H."/>
            <person name="Taylor A."/>
            <person name="Grigoriev I.V."/>
            <person name="Nagy L.G."/>
            <person name="Martin F."/>
            <person name="Kauserud H."/>
        </authorList>
    </citation>
    <scope>NUCLEOTIDE SEQUENCE</scope>
    <source>
        <strain evidence="2">CBHHK182m</strain>
    </source>
</reference>
<feature type="compositionally biased region" description="Gly residues" evidence="1">
    <location>
        <begin position="142"/>
        <end position="153"/>
    </location>
</feature>
<feature type="compositionally biased region" description="Basic and acidic residues" evidence="1">
    <location>
        <begin position="154"/>
        <end position="172"/>
    </location>
</feature>
<feature type="region of interest" description="Disordered" evidence="1">
    <location>
        <begin position="293"/>
        <end position="368"/>
    </location>
</feature>
<feature type="compositionally biased region" description="Basic and acidic residues" evidence="1">
    <location>
        <begin position="297"/>
        <end position="314"/>
    </location>
</feature>
<dbReference type="Proteomes" id="UP001215598">
    <property type="component" value="Unassembled WGS sequence"/>
</dbReference>
<name>A0AAD7NMM9_9AGAR</name>
<feature type="compositionally biased region" description="Low complexity" evidence="1">
    <location>
        <begin position="328"/>
        <end position="341"/>
    </location>
</feature>
<feature type="region of interest" description="Disordered" evidence="1">
    <location>
        <begin position="140"/>
        <end position="176"/>
    </location>
</feature>
<dbReference type="AlphaFoldDB" id="A0AAD7NMM9"/>
<keyword evidence="3" id="KW-1185">Reference proteome</keyword>
<feature type="region of interest" description="Disordered" evidence="1">
    <location>
        <begin position="234"/>
        <end position="257"/>
    </location>
</feature>